<proteinExistence type="inferred from homology"/>
<dbReference type="InterPro" id="IPR036235">
    <property type="entry name" value="Ribosomal_bL12_oligo_N_sf"/>
</dbReference>
<evidence type="ECO:0000259" key="4">
    <source>
        <dbReference type="Pfam" id="PF00542"/>
    </source>
</evidence>
<feature type="domain" description="Large ribosomal subunit protein bL12 C-terminal" evidence="4">
    <location>
        <begin position="94"/>
        <end position="161"/>
    </location>
</feature>
<dbReference type="GO" id="GO:0006412">
    <property type="term" value="P:translation"/>
    <property type="evidence" value="ECO:0007669"/>
    <property type="project" value="InterPro"/>
</dbReference>
<comment type="similarity">
    <text evidence="1">Belongs to the bacterial ribosomal protein bL12 family.</text>
</comment>
<dbReference type="SUPFAM" id="SSF54736">
    <property type="entry name" value="ClpS-like"/>
    <property type="match status" value="1"/>
</dbReference>
<organism evidence="6 7">
    <name type="scientific">Protomyces lactucae-debilis</name>
    <dbReference type="NCBI Taxonomy" id="2754530"/>
    <lineage>
        <taxon>Eukaryota</taxon>
        <taxon>Fungi</taxon>
        <taxon>Dikarya</taxon>
        <taxon>Ascomycota</taxon>
        <taxon>Taphrinomycotina</taxon>
        <taxon>Taphrinomycetes</taxon>
        <taxon>Taphrinales</taxon>
        <taxon>Protomycetaceae</taxon>
        <taxon>Protomyces</taxon>
    </lineage>
</organism>
<dbReference type="Gene3D" id="3.30.1390.10">
    <property type="match status" value="1"/>
</dbReference>
<dbReference type="HAMAP" id="MF_00368">
    <property type="entry name" value="Ribosomal_bL12"/>
    <property type="match status" value="1"/>
</dbReference>
<evidence type="ECO:0000256" key="1">
    <source>
        <dbReference type="ARBA" id="ARBA00007197"/>
    </source>
</evidence>
<dbReference type="Pfam" id="PF00542">
    <property type="entry name" value="Ribosomal_L12"/>
    <property type="match status" value="1"/>
</dbReference>
<dbReference type="InterPro" id="IPR014719">
    <property type="entry name" value="Ribosomal_bL12_C/ClpS-like"/>
</dbReference>
<dbReference type="OMA" id="LEDKWGV"/>
<dbReference type="STRING" id="56484.A0A1Y2FWT5"/>
<evidence type="ECO:0000313" key="6">
    <source>
        <dbReference type="EMBL" id="ORY87764.1"/>
    </source>
</evidence>
<dbReference type="GO" id="GO:0005762">
    <property type="term" value="C:mitochondrial large ribosomal subunit"/>
    <property type="evidence" value="ECO:0007669"/>
    <property type="project" value="TreeGrafter"/>
</dbReference>
<dbReference type="NCBIfam" id="TIGR00855">
    <property type="entry name" value="L12"/>
    <property type="match status" value="1"/>
</dbReference>
<dbReference type="AlphaFoldDB" id="A0A1Y2FWT5"/>
<dbReference type="SUPFAM" id="SSF48300">
    <property type="entry name" value="Ribosomal protein L7/12, oligomerisation (N-terminal) domain"/>
    <property type="match status" value="1"/>
</dbReference>
<gene>
    <name evidence="6" type="ORF">BCR37DRAFT_401634</name>
</gene>
<name>A0A1Y2FWT5_PROLT</name>
<dbReference type="EMBL" id="MCFI01000001">
    <property type="protein sequence ID" value="ORY87764.1"/>
    <property type="molecule type" value="Genomic_DNA"/>
</dbReference>
<dbReference type="PANTHER" id="PTHR45987">
    <property type="entry name" value="39S RIBOSOMAL PROTEIN L12"/>
    <property type="match status" value="1"/>
</dbReference>
<accession>A0A1Y2FWT5</accession>
<keyword evidence="2 6" id="KW-0689">Ribosomal protein</keyword>
<dbReference type="Pfam" id="PF16320">
    <property type="entry name" value="Ribosomal_L12_N"/>
    <property type="match status" value="1"/>
</dbReference>
<comment type="caution">
    <text evidence="6">The sequence shown here is derived from an EMBL/GenBank/DDBJ whole genome shotgun (WGS) entry which is preliminary data.</text>
</comment>
<evidence type="ECO:0000256" key="3">
    <source>
        <dbReference type="ARBA" id="ARBA00023274"/>
    </source>
</evidence>
<dbReference type="Gene3D" id="1.20.5.710">
    <property type="entry name" value="Single helix bin"/>
    <property type="match status" value="1"/>
</dbReference>
<evidence type="ECO:0000256" key="2">
    <source>
        <dbReference type="ARBA" id="ARBA00022980"/>
    </source>
</evidence>
<dbReference type="InterPro" id="IPR000206">
    <property type="entry name" value="Ribosomal_bL12"/>
</dbReference>
<dbReference type="Proteomes" id="UP000193685">
    <property type="component" value="Unassembled WGS sequence"/>
</dbReference>
<reference evidence="6 7" key="1">
    <citation type="submission" date="2016-07" db="EMBL/GenBank/DDBJ databases">
        <title>Pervasive Adenine N6-methylation of Active Genes in Fungi.</title>
        <authorList>
            <consortium name="DOE Joint Genome Institute"/>
            <person name="Mondo S.J."/>
            <person name="Dannebaum R.O."/>
            <person name="Kuo R.C."/>
            <person name="Labutti K."/>
            <person name="Haridas S."/>
            <person name="Kuo A."/>
            <person name="Salamov A."/>
            <person name="Ahrendt S.R."/>
            <person name="Lipzen A."/>
            <person name="Sullivan W."/>
            <person name="Andreopoulos W.B."/>
            <person name="Clum A."/>
            <person name="Lindquist E."/>
            <person name="Daum C."/>
            <person name="Ramamoorthy G.K."/>
            <person name="Gryganskyi A."/>
            <person name="Culley D."/>
            <person name="Magnuson J.K."/>
            <person name="James T.Y."/>
            <person name="O'Malley M.A."/>
            <person name="Stajich J.E."/>
            <person name="Spatafora J.W."/>
            <person name="Visel A."/>
            <person name="Grigoriev I.V."/>
        </authorList>
    </citation>
    <scope>NUCLEOTIDE SEQUENCE [LARGE SCALE GENOMIC DNA]</scope>
    <source>
        <strain evidence="6 7">12-1054</strain>
    </source>
</reference>
<dbReference type="GO" id="GO:0003729">
    <property type="term" value="F:mRNA binding"/>
    <property type="evidence" value="ECO:0007669"/>
    <property type="project" value="TreeGrafter"/>
</dbReference>
<evidence type="ECO:0000313" key="7">
    <source>
        <dbReference type="Proteomes" id="UP000193685"/>
    </source>
</evidence>
<dbReference type="InterPro" id="IPR013823">
    <property type="entry name" value="Ribosomal_bL12_C"/>
</dbReference>
<keyword evidence="7" id="KW-1185">Reference proteome</keyword>
<keyword evidence="3" id="KW-0687">Ribonucleoprotein</keyword>
<dbReference type="FunFam" id="3.30.1390.10:FF:000001">
    <property type="entry name" value="50S ribosomal protein L7/L12"/>
    <property type="match status" value="1"/>
</dbReference>
<dbReference type="GeneID" id="63788450"/>
<dbReference type="OrthoDB" id="250175at2759"/>
<feature type="domain" description="Large ribosomal subunit protein bL12 oligomerization" evidence="5">
    <location>
        <begin position="31"/>
        <end position="81"/>
    </location>
</feature>
<dbReference type="RefSeq" id="XP_040728259.1">
    <property type="nucleotide sequence ID" value="XM_040871851.1"/>
</dbReference>
<dbReference type="InterPro" id="IPR008932">
    <property type="entry name" value="Ribosomal_bL12_oligo"/>
</dbReference>
<sequence length="161" mass="16908">MLSRSTRQVLRLACRATRTQTRSNTTATNAKIDDIVSSISKLSLLETADLIQSLKTKLNISEVAAPVATGGTAAATGAAAAAPAVADEPEKTVFNLKLTSFDAASKAKIIREVKAMLGLNLVDAKKFVESAPKVLKEGVTKEDAEKIKKALEAVGGKVDLE</sequence>
<protein>
    <submittedName>
        <fullName evidence="6">Ribosomal protein L7/L12 C-terminal domain-domain-containing protein</fullName>
    </submittedName>
</protein>
<dbReference type="PANTHER" id="PTHR45987:SF4">
    <property type="entry name" value="LARGE RIBOSOMAL SUBUNIT PROTEIN BL12M"/>
    <property type="match status" value="1"/>
</dbReference>
<dbReference type="GO" id="GO:0003735">
    <property type="term" value="F:structural constituent of ribosome"/>
    <property type="evidence" value="ECO:0007669"/>
    <property type="project" value="InterPro"/>
</dbReference>
<evidence type="ECO:0000259" key="5">
    <source>
        <dbReference type="Pfam" id="PF16320"/>
    </source>
</evidence>